<dbReference type="Proteomes" id="UP000077245">
    <property type="component" value="Unassembled WGS sequence"/>
</dbReference>
<keyword evidence="2" id="KW-0464">Manganese</keyword>
<evidence type="ECO:0000256" key="3">
    <source>
        <dbReference type="RuleBase" id="RU003750"/>
    </source>
</evidence>
<keyword evidence="2" id="KW-0472">Membrane</keyword>
<feature type="binding site" evidence="2">
    <location>
        <position position="86"/>
    </location>
    <ligand>
        <name>Mg(2+)</name>
        <dbReference type="ChEBI" id="CHEBI:18420"/>
        <label>2</label>
    </ligand>
</feature>
<dbReference type="InterPro" id="IPR044270">
    <property type="entry name" value="AIP_synthase"/>
</dbReference>
<feature type="transmembrane region" description="Helical" evidence="2">
    <location>
        <begin position="162"/>
        <end position="182"/>
    </location>
</feature>
<dbReference type="NCBIfam" id="NF040950">
    <property type="entry name" value="archin_ph_syn"/>
    <property type="match status" value="1"/>
</dbReference>
<dbReference type="GO" id="GO:0000287">
    <property type="term" value="F:magnesium ion binding"/>
    <property type="evidence" value="ECO:0007669"/>
    <property type="project" value="UniProtKB-UniRule"/>
</dbReference>
<feature type="transmembrane region" description="Helical" evidence="2">
    <location>
        <begin position="26"/>
        <end position="44"/>
    </location>
</feature>
<feature type="binding site" evidence="2">
    <location>
        <position position="61"/>
    </location>
    <ligand>
        <name>Mg(2+)</name>
        <dbReference type="ChEBI" id="CHEBI:18420"/>
        <label>1</label>
    </ligand>
</feature>
<dbReference type="PROSITE" id="PS00379">
    <property type="entry name" value="CDP_ALCOHOL_P_TRANSF"/>
    <property type="match status" value="1"/>
</dbReference>
<dbReference type="PATRIC" id="fig|49547.3.peg.871"/>
<keyword evidence="2" id="KW-1003">Cell membrane</keyword>
<dbReference type="EC" id="2.7.8.39" evidence="2"/>
<feature type="binding site" evidence="2">
    <location>
        <position position="82"/>
    </location>
    <ligand>
        <name>Mg(2+)</name>
        <dbReference type="ChEBI" id="CHEBI:18420"/>
        <label>2</label>
    </ligand>
</feature>
<keyword evidence="2" id="KW-1133">Transmembrane helix</keyword>
<dbReference type="InterPro" id="IPR000462">
    <property type="entry name" value="CDP-OH_P_trans"/>
</dbReference>
<dbReference type="InterPro" id="IPR048254">
    <property type="entry name" value="CDP_ALCOHOL_P_TRANSF_CS"/>
</dbReference>
<dbReference type="GO" id="GO:0016780">
    <property type="term" value="F:phosphotransferase activity, for other substituted phosphate groups"/>
    <property type="evidence" value="ECO:0007669"/>
    <property type="project" value="UniProtKB-UniRule"/>
</dbReference>
<dbReference type="HAMAP" id="MF_02242">
    <property type="entry name" value="AIP_synthase"/>
    <property type="match status" value="1"/>
</dbReference>
<keyword evidence="2" id="KW-0444">Lipid biosynthesis</keyword>
<name>A0A166B689_9EURY</name>
<dbReference type="STRING" id="49547.MBCUR_08050"/>
<evidence type="ECO:0000256" key="1">
    <source>
        <dbReference type="ARBA" id="ARBA00022679"/>
    </source>
</evidence>
<dbReference type="Pfam" id="PF01066">
    <property type="entry name" value="CDP-OH_P_transf"/>
    <property type="match status" value="1"/>
</dbReference>
<comment type="subcellular location">
    <subcellularLocation>
        <location evidence="2">Cell membrane</location>
        <topology evidence="2">Multi-pass membrane protein</topology>
    </subcellularLocation>
</comment>
<dbReference type="Gene3D" id="1.20.120.1760">
    <property type="match status" value="1"/>
</dbReference>
<dbReference type="GO" id="GO:0008654">
    <property type="term" value="P:phospholipid biosynthetic process"/>
    <property type="evidence" value="ECO:0007669"/>
    <property type="project" value="UniProtKB-UniRule"/>
</dbReference>
<dbReference type="InterPro" id="IPR043130">
    <property type="entry name" value="CDP-OH_PTrfase_TM_dom"/>
</dbReference>
<feature type="transmembrane region" description="Helical" evidence="2">
    <location>
        <begin position="91"/>
        <end position="118"/>
    </location>
</feature>
<gene>
    <name evidence="4" type="primary">pgsA1</name>
    <name evidence="4" type="ORF">MBCUR_08050</name>
</gene>
<evidence type="ECO:0000256" key="2">
    <source>
        <dbReference type="HAMAP-Rule" id="MF_02242"/>
    </source>
</evidence>
<keyword evidence="2" id="KW-0443">Lipid metabolism</keyword>
<evidence type="ECO:0000313" key="5">
    <source>
        <dbReference type="Proteomes" id="UP000077245"/>
    </source>
</evidence>
<comment type="caution">
    <text evidence="4">The sequence shown here is derived from an EMBL/GenBank/DDBJ whole genome shotgun (WGS) entry which is preliminary data.</text>
</comment>
<protein>
    <recommendedName>
        <fullName evidence="2">Archaetidylinositol phosphate synthase</fullName>
        <shortName evidence="2">AIP synthase</shortName>
        <ecNumber evidence="2">2.7.8.39</ecNumber>
    </recommendedName>
</protein>
<dbReference type="EMBL" id="LWMV01000158">
    <property type="protein sequence ID" value="KZX12916.1"/>
    <property type="molecule type" value="Genomic_DNA"/>
</dbReference>
<keyword evidence="5" id="KW-1185">Reference proteome</keyword>
<feature type="binding site" evidence="2">
    <location>
        <position position="61"/>
    </location>
    <ligand>
        <name>Mg(2+)</name>
        <dbReference type="ChEBI" id="CHEBI:18420"/>
        <label>2</label>
    </ligand>
</feature>
<proteinExistence type="inferred from homology"/>
<keyword evidence="2" id="KW-0479">Metal-binding</keyword>
<comment type="similarity">
    <text evidence="2 3">Belongs to the CDP-alcohol phosphatidyltransferase class-I family.</text>
</comment>
<keyword evidence="1 2" id="KW-0808">Transferase</keyword>
<accession>A0A166B689</accession>
<keyword evidence="2" id="KW-0460">Magnesium</keyword>
<dbReference type="InterPro" id="IPR054868">
    <property type="entry name" value="archin_ph_syn"/>
</dbReference>
<dbReference type="AlphaFoldDB" id="A0A166B689"/>
<reference evidence="4 5" key="1">
    <citation type="submission" date="2016-04" db="EMBL/GenBank/DDBJ databases">
        <title>Genome sequence of Methanobrevibacter curvatus DSM 11111.</title>
        <authorList>
            <person name="Poehlein A."/>
            <person name="Seedorf H."/>
            <person name="Daniel R."/>
        </authorList>
    </citation>
    <scope>NUCLEOTIDE SEQUENCE [LARGE SCALE GENOMIC DNA]</scope>
    <source>
        <strain evidence="4 5">DSM 11111</strain>
    </source>
</reference>
<dbReference type="UniPathway" id="UPA00085"/>
<feature type="active site" description="Proton acceptor" evidence="2">
    <location>
        <position position="86"/>
    </location>
</feature>
<keyword evidence="2" id="KW-1208">Phospholipid metabolism</keyword>
<sequence length="199" mass="22262">MLENLRPYLNKILNPIAKKIDVNPNYITILSIIIAILAALLFYFHQLILGGIFILISGSLDVLDGAVARYHNKSSKFGAFLDSTTDRFSDAIIIIGLISGGYIDWFIGILAIHSAYTISYIRSKAESMNIECKIGIAERAVRLVILIIAVLIGGIVDTIWLKWIVILLIVLSYFTVIQRMVYTWNKLKSKDSSINNANK</sequence>
<comment type="pathway">
    <text evidence="2">Lipid metabolism; phospholipid metabolism.</text>
</comment>
<organism evidence="4 5">
    <name type="scientific">Methanobrevibacter curvatus</name>
    <dbReference type="NCBI Taxonomy" id="49547"/>
    <lineage>
        <taxon>Archaea</taxon>
        <taxon>Methanobacteriati</taxon>
        <taxon>Methanobacteriota</taxon>
        <taxon>Methanomada group</taxon>
        <taxon>Methanobacteria</taxon>
        <taxon>Methanobacteriales</taxon>
        <taxon>Methanobacteriaceae</taxon>
        <taxon>Methanobrevibacter</taxon>
    </lineage>
</organism>
<dbReference type="GO" id="GO:0005886">
    <property type="term" value="C:plasma membrane"/>
    <property type="evidence" value="ECO:0007669"/>
    <property type="project" value="UniProtKB-SubCell"/>
</dbReference>
<feature type="binding site" evidence="2">
    <location>
        <position position="82"/>
    </location>
    <ligand>
        <name>Mg(2+)</name>
        <dbReference type="ChEBI" id="CHEBI:18420"/>
        <label>1</label>
    </ligand>
</feature>
<feature type="transmembrane region" description="Helical" evidence="2">
    <location>
        <begin position="139"/>
        <end position="156"/>
    </location>
</feature>
<keyword evidence="2" id="KW-0812">Transmembrane</keyword>
<dbReference type="OrthoDB" id="9904at2157"/>
<evidence type="ECO:0000313" key="4">
    <source>
        <dbReference type="EMBL" id="KZX12916.1"/>
    </source>
</evidence>
<dbReference type="RefSeq" id="WP_067090532.1">
    <property type="nucleotide sequence ID" value="NZ_LWMV01000158.1"/>
</dbReference>
<comment type="cofactor">
    <cofactor evidence="2">
        <name>Mn(2+)</name>
        <dbReference type="ChEBI" id="CHEBI:29035"/>
    </cofactor>
    <cofactor evidence="2">
        <name>Mg(2+)</name>
        <dbReference type="ChEBI" id="CHEBI:18420"/>
    </cofactor>
    <text evidence="2">Binds 2 Mg(2+) or Mn(2+) ions per subunit.</text>
</comment>
<comment type="catalytic activity">
    <reaction evidence="2">
        <text>CDP-2,3-bis-O-(phytanyl)-sn-glycerol + 1D-myo-inositol 3-phosphate = saturated 1-archaetidyl-1D-myo-inositol 3-phosphate + CMP + H(+)</text>
        <dbReference type="Rhea" id="RHEA:36823"/>
        <dbReference type="ChEBI" id="CHEBI:15378"/>
        <dbReference type="ChEBI" id="CHEBI:58401"/>
        <dbReference type="ChEBI" id="CHEBI:60377"/>
        <dbReference type="ChEBI" id="CHEBI:74004"/>
        <dbReference type="ChEBI" id="CHEBI:74006"/>
        <dbReference type="EC" id="2.7.8.39"/>
    </reaction>
</comment>
<feature type="binding site" evidence="2">
    <location>
        <position position="64"/>
    </location>
    <ligand>
        <name>Mg(2+)</name>
        <dbReference type="ChEBI" id="CHEBI:18420"/>
        <label>1</label>
    </ligand>
</feature>
<comment type="function">
    <text evidence="2">Catalyzes the formation of archaetidylinositol phosphate (AIP) from CDP-archaeol (CDP-ArOH or CDP-2,3-bis-(O-phytanyl)-sn-glycerol) and 1L-myo-inositol 1-phosphate (IP or 1D-myo-inositol 3-phosphate). AIP is a precursor of archaetidyl-myo-inositol (AI), an ether-type inositol phospholipid ubiquitously distributed in archaea membranes and essential for glycolipid biosynthesis in archaea.</text>
</comment>